<gene>
    <name evidence="2" type="ORF">C1H46_003422</name>
</gene>
<keyword evidence="3" id="KW-1185">Reference proteome</keyword>
<evidence type="ECO:0000313" key="3">
    <source>
        <dbReference type="Proteomes" id="UP000315295"/>
    </source>
</evidence>
<dbReference type="Proteomes" id="UP000315295">
    <property type="component" value="Unassembled WGS sequence"/>
</dbReference>
<dbReference type="AlphaFoldDB" id="A0A540NIX7"/>
<protein>
    <submittedName>
        <fullName evidence="2">Uncharacterized protein</fullName>
    </submittedName>
</protein>
<evidence type="ECO:0000256" key="1">
    <source>
        <dbReference type="SAM" id="MobiDB-lite"/>
    </source>
</evidence>
<proteinExistence type="predicted"/>
<sequence length="151" mass="16667">MSQLIRSRKAVTTTPCPNPPPSTAAAAAPTKMDPRLVNLINVLADIYVRPEDELTESLHGEEPIGSLGVRFPEHVDRVCGFSRGWGVSHPYKDLGLDPRSEALSSFDIYLPNIFAPPTSEPFHPEHTQQLDPSTSDLILYPDPVPNPDLRF</sequence>
<dbReference type="EMBL" id="VIEB01000034">
    <property type="protein sequence ID" value="TQE11007.1"/>
    <property type="molecule type" value="Genomic_DNA"/>
</dbReference>
<reference evidence="2 3" key="1">
    <citation type="journal article" date="2019" name="G3 (Bethesda)">
        <title>Sequencing of a Wild Apple (Malus baccata) Genome Unravels the Differences Between Cultivated and Wild Apple Species Regarding Disease Resistance and Cold Tolerance.</title>
        <authorList>
            <person name="Chen X."/>
        </authorList>
    </citation>
    <scope>NUCLEOTIDE SEQUENCE [LARGE SCALE GENOMIC DNA]</scope>
    <source>
        <strain evidence="3">cv. Shandingzi</strain>
        <tissue evidence="2">Leaves</tissue>
    </source>
</reference>
<organism evidence="2 3">
    <name type="scientific">Malus baccata</name>
    <name type="common">Siberian crab apple</name>
    <name type="synonym">Pyrus baccata</name>
    <dbReference type="NCBI Taxonomy" id="106549"/>
    <lineage>
        <taxon>Eukaryota</taxon>
        <taxon>Viridiplantae</taxon>
        <taxon>Streptophyta</taxon>
        <taxon>Embryophyta</taxon>
        <taxon>Tracheophyta</taxon>
        <taxon>Spermatophyta</taxon>
        <taxon>Magnoliopsida</taxon>
        <taxon>eudicotyledons</taxon>
        <taxon>Gunneridae</taxon>
        <taxon>Pentapetalae</taxon>
        <taxon>rosids</taxon>
        <taxon>fabids</taxon>
        <taxon>Rosales</taxon>
        <taxon>Rosaceae</taxon>
        <taxon>Amygdaloideae</taxon>
        <taxon>Maleae</taxon>
        <taxon>Malus</taxon>
    </lineage>
</organism>
<evidence type="ECO:0000313" key="2">
    <source>
        <dbReference type="EMBL" id="TQE11007.1"/>
    </source>
</evidence>
<name>A0A540NIX7_MALBA</name>
<accession>A0A540NIX7</accession>
<feature type="region of interest" description="Disordered" evidence="1">
    <location>
        <begin position="118"/>
        <end position="139"/>
    </location>
</feature>
<feature type="region of interest" description="Disordered" evidence="1">
    <location>
        <begin position="1"/>
        <end position="29"/>
    </location>
</feature>
<comment type="caution">
    <text evidence="2">The sequence shown here is derived from an EMBL/GenBank/DDBJ whole genome shotgun (WGS) entry which is preliminary data.</text>
</comment>